<dbReference type="InterPro" id="IPR045666">
    <property type="entry name" value="OpdA_N"/>
</dbReference>
<keyword evidence="4 9" id="KW-0378">Hydrolase</keyword>
<dbReference type="Pfam" id="PF01432">
    <property type="entry name" value="Peptidase_M3"/>
    <property type="match status" value="1"/>
</dbReference>
<organism evidence="12 13">
    <name type="scientific">Leptospira brenneri</name>
    <dbReference type="NCBI Taxonomy" id="2023182"/>
    <lineage>
        <taxon>Bacteria</taxon>
        <taxon>Pseudomonadati</taxon>
        <taxon>Spirochaetota</taxon>
        <taxon>Spirochaetia</taxon>
        <taxon>Leptospirales</taxon>
        <taxon>Leptospiraceae</taxon>
        <taxon>Leptospira</taxon>
    </lineage>
</organism>
<protein>
    <recommendedName>
        <fullName evidence="8">oligopeptidase A</fullName>
        <ecNumber evidence="8">3.4.24.70</ecNumber>
    </recommendedName>
</protein>
<evidence type="ECO:0000313" key="13">
    <source>
        <dbReference type="Proteomes" id="UP000297891"/>
    </source>
</evidence>
<accession>A0A2M9XZL1</accession>
<dbReference type="InterPro" id="IPR001567">
    <property type="entry name" value="Pept_M3A_M3B_dom"/>
</dbReference>
<proteinExistence type="inferred from homology"/>
<evidence type="ECO:0000256" key="9">
    <source>
        <dbReference type="RuleBase" id="RU003435"/>
    </source>
</evidence>
<dbReference type="Gene3D" id="1.10.1370.40">
    <property type="match status" value="1"/>
</dbReference>
<dbReference type="AlphaFoldDB" id="A0A2M9XZL1"/>
<dbReference type="InterPro" id="IPR034005">
    <property type="entry name" value="M3A_DCP"/>
</dbReference>
<reference evidence="12" key="1">
    <citation type="journal article" date="2019" name="PLoS Negl. Trop. Dis.">
        <title>Revisiting the worldwide diversity of Leptospira species in the environment.</title>
        <authorList>
            <person name="Vincent A.T."/>
            <person name="Schiettekatte O."/>
            <person name="Bourhy P."/>
            <person name="Veyrier F.J."/>
            <person name="Picardeau M."/>
        </authorList>
    </citation>
    <scope>NUCLEOTIDE SEQUENCE [LARGE SCALE GENOMIC DNA]</scope>
    <source>
        <strain evidence="12">201800277</strain>
    </source>
</reference>
<keyword evidence="3 9" id="KW-0479">Metal-binding</keyword>
<sequence length="648" mass="74572">MFPEFHSENLPKKESTILEKMESNKSFIQTLLKIENPTFQNFVKPYERIQTELGDLVTEISHLNSVKNNEESQTIYSRLLPILSEYYTDLGQNEDIFSALLKIQTSETNLNKEANKVLENEIRDFRLSGVGLDIQTKEKLKEIRIRLSDLSNQFSQNVLNATNAFALYLSEEEVKGLPESEKISAKQEDGTYKFTLHFPSYIAYMTYGENREIRKKLYDGYCTRAPENGKLMEEILKLRTEEANLLGFPTFSHLSLATKVADTPEQVIEFLDHLAKKAKPIALRELDEIKNFAKKLGQTELEPWDLTYYSEKLKKESFSYDEEIYRPYLEKETVISGTFQFLEKLLGIQFKQVNTAVWEPSVLCYDLVVEGTTRSRLYLDLEVRTEKKGGAWMHNWKPHFQDETGKTELPIAFVVASFPKATSSQPSLLRPSDVVTLFHELGHALHHLLSRVNEAFVSGVNGVEWDAVEFPSQFLENFAYEPKVLELFAKHYQTKEPIPSSYIETMVKAKNFMSAMGVVRQLEFAKFDMLIHAEKPNESRVQEILDQVRKEVSVFFPPTYNKFQNSFTHIFAGGYAAGYYSYKWAELLSANAYYSFVDRGVFDLEHAAHFRKTVLEKGGSANAMDLFRDFYGKDPEIDALLRLNGIAA</sequence>
<evidence type="ECO:0000256" key="3">
    <source>
        <dbReference type="ARBA" id="ARBA00022723"/>
    </source>
</evidence>
<evidence type="ECO:0000313" key="12">
    <source>
        <dbReference type="EMBL" id="TGK97005.1"/>
    </source>
</evidence>
<evidence type="ECO:0000256" key="4">
    <source>
        <dbReference type="ARBA" id="ARBA00022801"/>
    </source>
</evidence>
<evidence type="ECO:0000256" key="7">
    <source>
        <dbReference type="ARBA" id="ARBA00024603"/>
    </source>
</evidence>
<dbReference type="Gene3D" id="3.40.390.10">
    <property type="entry name" value="Collagenase (Catalytic Domain)"/>
    <property type="match status" value="1"/>
</dbReference>
<dbReference type="CDD" id="cd06456">
    <property type="entry name" value="M3A_DCP"/>
    <property type="match status" value="1"/>
</dbReference>
<dbReference type="EC" id="3.4.24.70" evidence="8"/>
<feature type="domain" description="Oligopeptidase A N-terminal" evidence="11">
    <location>
        <begin position="28"/>
        <end position="135"/>
    </location>
</feature>
<name>A0A2M9XZL1_9LEPT</name>
<comment type="catalytic activity">
    <reaction evidence="7">
        <text>Hydrolysis of oligopeptides, with broad specificity. Gly or Ala commonly occur as P1 or P1' residues, but more distant residues are also important, as is shown by the fact that Z-Gly-Pro-Gly-|-Gly-Pro-Ala is cleaved, but not Z-(Gly)(5).</text>
        <dbReference type="EC" id="3.4.24.70"/>
    </reaction>
</comment>
<comment type="similarity">
    <text evidence="1 9">Belongs to the peptidase M3 family.</text>
</comment>
<evidence type="ECO:0000256" key="5">
    <source>
        <dbReference type="ARBA" id="ARBA00022833"/>
    </source>
</evidence>
<comment type="cofactor">
    <cofactor evidence="9">
        <name>Zn(2+)</name>
        <dbReference type="ChEBI" id="CHEBI:29105"/>
    </cofactor>
    <text evidence="9">Binds 1 zinc ion.</text>
</comment>
<evidence type="ECO:0000256" key="8">
    <source>
        <dbReference type="ARBA" id="ARBA00026100"/>
    </source>
</evidence>
<feature type="domain" description="Peptidase M3A/M3B catalytic" evidence="10">
    <location>
        <begin position="205"/>
        <end position="643"/>
    </location>
</feature>
<dbReference type="EMBL" id="RQFP01000001">
    <property type="protein sequence ID" value="TGK97005.1"/>
    <property type="molecule type" value="Genomic_DNA"/>
</dbReference>
<keyword evidence="13" id="KW-1185">Reference proteome</keyword>
<dbReference type="RefSeq" id="WP_100791434.1">
    <property type="nucleotide sequence ID" value="NZ_NPDQ01000006.1"/>
</dbReference>
<evidence type="ECO:0000256" key="2">
    <source>
        <dbReference type="ARBA" id="ARBA00022670"/>
    </source>
</evidence>
<dbReference type="GO" id="GO:0006508">
    <property type="term" value="P:proteolysis"/>
    <property type="evidence" value="ECO:0007669"/>
    <property type="project" value="UniProtKB-KW"/>
</dbReference>
<dbReference type="GO" id="GO:0004222">
    <property type="term" value="F:metalloendopeptidase activity"/>
    <property type="evidence" value="ECO:0007669"/>
    <property type="project" value="UniProtKB-EC"/>
</dbReference>
<evidence type="ECO:0000256" key="6">
    <source>
        <dbReference type="ARBA" id="ARBA00023049"/>
    </source>
</evidence>
<dbReference type="GO" id="GO:0046872">
    <property type="term" value="F:metal ion binding"/>
    <property type="evidence" value="ECO:0007669"/>
    <property type="project" value="UniProtKB-UniRule"/>
</dbReference>
<keyword evidence="6 9" id="KW-0482">Metalloprotease</keyword>
<dbReference type="InterPro" id="IPR045090">
    <property type="entry name" value="Pept_M3A_M3B"/>
</dbReference>
<dbReference type="PANTHER" id="PTHR43660:SF1">
    <property type="entry name" value="DIPEPTIDYL CARBOXYPEPTIDASE"/>
    <property type="match status" value="1"/>
</dbReference>
<keyword evidence="2 9" id="KW-0645">Protease</keyword>
<dbReference type="Gene3D" id="1.10.1370.10">
    <property type="entry name" value="Neurolysin, domain 3"/>
    <property type="match status" value="1"/>
</dbReference>
<evidence type="ECO:0000256" key="1">
    <source>
        <dbReference type="ARBA" id="ARBA00006040"/>
    </source>
</evidence>
<gene>
    <name evidence="12" type="ORF">EHQ30_10570</name>
</gene>
<dbReference type="InterPro" id="IPR024079">
    <property type="entry name" value="MetalloPept_cat_dom_sf"/>
</dbReference>
<keyword evidence="5 9" id="KW-0862">Zinc</keyword>
<dbReference type="Proteomes" id="UP000297891">
    <property type="component" value="Unassembled WGS sequence"/>
</dbReference>
<evidence type="ECO:0000259" key="10">
    <source>
        <dbReference type="Pfam" id="PF01432"/>
    </source>
</evidence>
<dbReference type="PANTHER" id="PTHR43660">
    <property type="entry name" value="DIPEPTIDYL CARBOXYPEPTIDASE"/>
    <property type="match status" value="1"/>
</dbReference>
<evidence type="ECO:0000259" key="11">
    <source>
        <dbReference type="Pfam" id="PF19310"/>
    </source>
</evidence>
<dbReference type="SUPFAM" id="SSF55486">
    <property type="entry name" value="Metalloproteases ('zincins'), catalytic domain"/>
    <property type="match status" value="1"/>
</dbReference>
<comment type="caution">
    <text evidence="12">The sequence shown here is derived from an EMBL/GenBank/DDBJ whole genome shotgun (WGS) entry which is preliminary data.</text>
</comment>
<dbReference type="InterPro" id="IPR024077">
    <property type="entry name" value="Neurolysin/TOP_dom2"/>
</dbReference>
<dbReference type="OrthoDB" id="9773538at2"/>
<dbReference type="Pfam" id="PF19310">
    <property type="entry name" value="TOP_N"/>
    <property type="match status" value="1"/>
</dbReference>